<evidence type="ECO:0000313" key="1">
    <source>
        <dbReference type="EMBL" id="KAJ8888549.1"/>
    </source>
</evidence>
<comment type="caution">
    <text evidence="1">The sequence shown here is derived from an EMBL/GenBank/DDBJ whole genome shotgun (WGS) entry which is preliminary data.</text>
</comment>
<proteinExistence type="predicted"/>
<protein>
    <submittedName>
        <fullName evidence="1">Uncharacterized protein</fullName>
    </submittedName>
</protein>
<keyword evidence="2" id="KW-1185">Reference proteome</keyword>
<accession>A0ABQ9HWT1</accession>
<evidence type="ECO:0000313" key="2">
    <source>
        <dbReference type="Proteomes" id="UP001159363"/>
    </source>
</evidence>
<dbReference type="EMBL" id="JARBHB010000003">
    <property type="protein sequence ID" value="KAJ8888549.1"/>
    <property type="molecule type" value="Genomic_DNA"/>
</dbReference>
<name>A0ABQ9HWT1_9NEOP</name>
<reference evidence="1 2" key="1">
    <citation type="submission" date="2023-02" db="EMBL/GenBank/DDBJ databases">
        <title>LHISI_Scaffold_Assembly.</title>
        <authorList>
            <person name="Stuart O.P."/>
            <person name="Cleave R."/>
            <person name="Magrath M.J.L."/>
            <person name="Mikheyev A.S."/>
        </authorList>
    </citation>
    <scope>NUCLEOTIDE SEQUENCE [LARGE SCALE GENOMIC DNA]</scope>
    <source>
        <strain evidence="1">Daus_M_001</strain>
        <tissue evidence="1">Leg muscle</tissue>
    </source>
</reference>
<sequence length="482" mass="52541">MGPLLLACEWSECIQFPQAARRWLLAPAACTENVQQCSSAGLPCNTSPHDTDGMPYLPQASVRGFRDVGRNREWTICINGHVFIPTFTVSVRMRAHSAKRRLLAGLVERTAGGESAMTGAMVAERLACSPPAKAIQVKSPAGDGENRVNILLSFTIGLNLRRTSEPTVLKVVSLGDCATLSDRRRARRATSGAESDQWGKSVTASITAVKGATGRLDYYTGCVTSLITAELAFLGGATPRPRSGFQRNAACRCCVEAPEMSSTSYQYFLLIRRTCCRSPHAVGRIVTFRYLTWFRTIDSELQCHTVFPDFIIGFSGLPLTMVAILKMCSRQKKSLPRNSIPVAARRKDVGARDVFRENTLATSSVRHVAHMRNLRTWARLTCHPAAVISLLYLHKHSLLMSRSSNRGGAVAKYLAYHLGELGSIPGGVVPGFSCVAIVQDDAAGPRVFSGISRFPRLFIPALLHTPLTSPLSANSLHSLQRN</sequence>
<organism evidence="1 2">
    <name type="scientific">Dryococelus australis</name>
    <dbReference type="NCBI Taxonomy" id="614101"/>
    <lineage>
        <taxon>Eukaryota</taxon>
        <taxon>Metazoa</taxon>
        <taxon>Ecdysozoa</taxon>
        <taxon>Arthropoda</taxon>
        <taxon>Hexapoda</taxon>
        <taxon>Insecta</taxon>
        <taxon>Pterygota</taxon>
        <taxon>Neoptera</taxon>
        <taxon>Polyneoptera</taxon>
        <taxon>Phasmatodea</taxon>
        <taxon>Verophasmatodea</taxon>
        <taxon>Anareolatae</taxon>
        <taxon>Phasmatidae</taxon>
        <taxon>Eurycanthinae</taxon>
        <taxon>Dryococelus</taxon>
    </lineage>
</organism>
<gene>
    <name evidence="1" type="ORF">PR048_008040</name>
</gene>
<dbReference type="Proteomes" id="UP001159363">
    <property type="component" value="Chromosome 3"/>
</dbReference>